<keyword evidence="2" id="KW-1185">Reference proteome</keyword>
<dbReference type="AlphaFoldDB" id="A0AAE0VZ54"/>
<evidence type="ECO:0000313" key="1">
    <source>
        <dbReference type="EMBL" id="KAK3595199.1"/>
    </source>
</evidence>
<dbReference type="EMBL" id="JAEAOA010001321">
    <property type="protein sequence ID" value="KAK3595199.1"/>
    <property type="molecule type" value="Genomic_DNA"/>
</dbReference>
<name>A0AAE0VZ54_9BIVA</name>
<organism evidence="1 2">
    <name type="scientific">Potamilus streckersoni</name>
    <dbReference type="NCBI Taxonomy" id="2493646"/>
    <lineage>
        <taxon>Eukaryota</taxon>
        <taxon>Metazoa</taxon>
        <taxon>Spiralia</taxon>
        <taxon>Lophotrochozoa</taxon>
        <taxon>Mollusca</taxon>
        <taxon>Bivalvia</taxon>
        <taxon>Autobranchia</taxon>
        <taxon>Heteroconchia</taxon>
        <taxon>Palaeoheterodonta</taxon>
        <taxon>Unionida</taxon>
        <taxon>Unionoidea</taxon>
        <taxon>Unionidae</taxon>
        <taxon>Ambleminae</taxon>
        <taxon>Lampsilini</taxon>
        <taxon>Potamilus</taxon>
    </lineage>
</organism>
<reference evidence="1" key="2">
    <citation type="journal article" date="2021" name="Genome Biol. Evol.">
        <title>Developing a high-quality reference genome for a parasitic bivalve with doubly uniparental inheritance (Bivalvia: Unionida).</title>
        <authorList>
            <person name="Smith C.H."/>
        </authorList>
    </citation>
    <scope>NUCLEOTIDE SEQUENCE</scope>
    <source>
        <strain evidence="1">CHS0354</strain>
        <tissue evidence="1">Mantle</tissue>
    </source>
</reference>
<sequence>MHKVCGEKRSTDCDGADEFVYKFCHLEVDEHLSPEKGLQNSNSLRIELPSLGAQIQQTRTDVNHW</sequence>
<protein>
    <submittedName>
        <fullName evidence="1">Uncharacterized protein</fullName>
    </submittedName>
</protein>
<dbReference type="Proteomes" id="UP001195483">
    <property type="component" value="Unassembled WGS sequence"/>
</dbReference>
<evidence type="ECO:0000313" key="2">
    <source>
        <dbReference type="Proteomes" id="UP001195483"/>
    </source>
</evidence>
<reference evidence="1" key="1">
    <citation type="journal article" date="2021" name="Genome Biol. Evol.">
        <title>A High-Quality Reference Genome for a Parasitic Bivalve with Doubly Uniparental Inheritance (Bivalvia: Unionida).</title>
        <authorList>
            <person name="Smith C.H."/>
        </authorList>
    </citation>
    <scope>NUCLEOTIDE SEQUENCE</scope>
    <source>
        <strain evidence="1">CHS0354</strain>
    </source>
</reference>
<gene>
    <name evidence="1" type="ORF">CHS0354_021514</name>
</gene>
<accession>A0AAE0VZ54</accession>
<reference evidence="1" key="3">
    <citation type="submission" date="2023-05" db="EMBL/GenBank/DDBJ databases">
        <authorList>
            <person name="Smith C.H."/>
        </authorList>
    </citation>
    <scope>NUCLEOTIDE SEQUENCE</scope>
    <source>
        <strain evidence="1">CHS0354</strain>
        <tissue evidence="1">Mantle</tissue>
    </source>
</reference>
<comment type="caution">
    <text evidence="1">The sequence shown here is derived from an EMBL/GenBank/DDBJ whole genome shotgun (WGS) entry which is preliminary data.</text>
</comment>
<proteinExistence type="predicted"/>